<evidence type="ECO:0000313" key="2">
    <source>
        <dbReference type="Proteomes" id="UP000011873"/>
    </source>
</evidence>
<proteinExistence type="predicted"/>
<evidence type="ECO:0000313" key="1">
    <source>
        <dbReference type="EMBL" id="EMJ78766.1"/>
    </source>
</evidence>
<name>M6BJN1_LEPBO</name>
<dbReference type="EMBL" id="ANMU01000147">
    <property type="protein sequence ID" value="EMJ78766.1"/>
    <property type="molecule type" value="Genomic_DNA"/>
</dbReference>
<comment type="caution">
    <text evidence="1">The sequence shown here is derived from an EMBL/GenBank/DDBJ whole genome shotgun (WGS) entry which is preliminary data.</text>
</comment>
<organism evidence="1 2">
    <name type="scientific">Leptospira borgpetersenii serovar Hardjo-bovis str. Sponselee</name>
    <dbReference type="NCBI Taxonomy" id="1303729"/>
    <lineage>
        <taxon>Bacteria</taxon>
        <taxon>Pseudomonadati</taxon>
        <taxon>Spirochaetota</taxon>
        <taxon>Spirochaetia</taxon>
        <taxon>Leptospirales</taxon>
        <taxon>Leptospiraceae</taxon>
        <taxon>Leptospira</taxon>
    </lineage>
</organism>
<dbReference type="AlphaFoldDB" id="M6BJN1"/>
<dbReference type="PATRIC" id="fig|1218567.3.peg.3710"/>
<sequence>MLGRRGYGIFLWFSKKNGMRLLHRIQETEKILFAHIRQNGAPSGLEKRGLDAFNTNWMQ</sequence>
<dbReference type="Proteomes" id="UP000011873">
    <property type="component" value="Unassembled WGS sequence"/>
</dbReference>
<gene>
    <name evidence="1" type="ORF">LEP1GSC016_2563</name>
</gene>
<protein>
    <submittedName>
        <fullName evidence="1">Uncharacterized protein</fullName>
    </submittedName>
</protein>
<accession>M6BJN1</accession>
<reference evidence="1 2" key="1">
    <citation type="submission" date="2013-01" db="EMBL/GenBank/DDBJ databases">
        <authorList>
            <person name="Harkins D.M."/>
            <person name="Durkin A.S."/>
            <person name="Brinkac L.M."/>
            <person name="Haft D.H."/>
            <person name="Selengut J.D."/>
            <person name="Sanka R."/>
            <person name="DePew J."/>
            <person name="Purushe J."/>
            <person name="Galloway R.L."/>
            <person name="Vinetz J.M."/>
            <person name="Sutton G.G."/>
            <person name="Nierman W.C."/>
            <person name="Fouts D.E."/>
        </authorList>
    </citation>
    <scope>NUCLEOTIDE SEQUENCE [LARGE SCALE GENOMIC DNA]</scope>
    <source>
        <strain evidence="1 2">Sponselee CDC</strain>
    </source>
</reference>